<evidence type="ECO:0000313" key="4">
    <source>
        <dbReference type="EMBL" id="CBJ32316.1"/>
    </source>
</evidence>
<feature type="region of interest" description="Disordered" evidence="2">
    <location>
        <begin position="1278"/>
        <end position="1374"/>
    </location>
</feature>
<dbReference type="GO" id="GO:0005815">
    <property type="term" value="C:microtubule organizing center"/>
    <property type="evidence" value="ECO:0007669"/>
    <property type="project" value="TreeGrafter"/>
</dbReference>
<feature type="region of interest" description="Disordered" evidence="2">
    <location>
        <begin position="934"/>
        <end position="981"/>
    </location>
</feature>
<dbReference type="PANTHER" id="PTHR21574">
    <property type="entry name" value="CENTROSOMAL PROTEIN OF 120 KDA"/>
    <property type="match status" value="1"/>
</dbReference>
<feature type="compositionally biased region" description="Basic and acidic residues" evidence="2">
    <location>
        <begin position="207"/>
        <end position="217"/>
    </location>
</feature>
<dbReference type="InterPro" id="IPR022136">
    <property type="entry name" value="DUF3668"/>
</dbReference>
<keyword evidence="5" id="KW-1185">Reference proteome</keyword>
<evidence type="ECO:0000256" key="1">
    <source>
        <dbReference type="SAM" id="Coils"/>
    </source>
</evidence>
<feature type="region of interest" description="Disordered" evidence="2">
    <location>
        <begin position="455"/>
        <end position="480"/>
    </location>
</feature>
<protein>
    <submittedName>
        <fullName evidence="4">Centrosomal protein 120</fullName>
    </submittedName>
</protein>
<keyword evidence="1" id="KW-0175">Coiled coil</keyword>
<dbReference type="GO" id="GO:0010564">
    <property type="term" value="P:regulation of cell cycle process"/>
    <property type="evidence" value="ECO:0007669"/>
    <property type="project" value="TreeGrafter"/>
</dbReference>
<gene>
    <name evidence="4" type="ORF">Esi_0328_0031</name>
</gene>
<dbReference type="eggNOG" id="ENOG502QPT0">
    <property type="taxonomic scope" value="Eukaryota"/>
</dbReference>
<evidence type="ECO:0000313" key="5">
    <source>
        <dbReference type="Proteomes" id="UP000002630"/>
    </source>
</evidence>
<dbReference type="STRING" id="2880.D7FXH9"/>
<sequence length="1426" mass="152869">MNIMISIVCAATADWGAPVDNFHIICLIRCTAQQTRNGRLDFASWRSTDETCQLNQSFFNEEKERELALRQHGQQHGHQHGRGSVDYRRCLRAQANIANETRETGNSAWGRGVRSRQATWLRGADKLSWSLPEQQFKQVKAYTPVCKVHVYVTDPNSPTMDTSDSVGWFIVDMRDLAGQRQQERWVKLQGASPAEVLISSSLAMARDPQEDPGREGYEQQGRPNSGTGGHRGNDSAKLPASGASFEGGSPTAASERTMPLPVAAAAAAGLEDDEVAVHTGVDSTASEAEAPLAASTAVDAVSDLDALPVGPGADGQDARTFSLAISVKGAAGLSGLAAAVAGGDGGGPAGFWLSYSIFGVVVQTDRFESLGPPPPGGGAVLEPMMDSFRLRATLQGLCRFLAEAPPLQVYLCTEGRILAHADVDMSLLLPTEEWQGRSTCEFGSTGMEGDFQLHLPGEPLAAPQQRDEYDGGGEEESRDPPVVSICAELTKADSEPGPGDELVGSPDAGGLWPATATAAAAAMGRTEGSAGASGVKTWSRLAVVGKRVGRAVAITAALQRLELRPVDDPGSGDGSALSNRVNGGGGVLVGITDATRELLLSAKTGGAATATDAIAGVANANPSASFRESFRVVGCGERGEVDTEDSDFLETITWEWEGEPPNPGREGGVGGVLAAVQVLGGSGARHGDVTIATGVVPWPSSACGGRQHVNVKLMSPEGNEAEEPPVVGSGAVAGGAVPRRYRMSINLASVKDLENAAYVVACYHYPYFGTSAPVRTSMVWAAPRMDTPLSNSCCTFSFGMSFDRLAATVQDRSMVVSLRNKDRFKEEEVGVVTIPLQDVVESPPQYFRCRDTGKTFTSMAGFKAHLKARQRAGVITPGNASGSSPVEVKVLDRYLTVASVNNERDNNDQVATSPPSSLPSRLCSLRVILLLEDMGPTGDPNDQANLPGLSQTIDPMRPSSAPPMPLVPPTAQSPEARSTGTGMATGAGAGLPQAAAAAVEAKAARAEAEVDLERARVEWERWRVVEEAKFAKRLREKDEALEQKWEAREATRRRELSHAQADYSKLEGKLRKALSEVGARERQLKAREESWKTDHAQKLSELQLLQRRLREETKHQVDLERMKVKALEKQVASHAKSLEDARARAAATDEDLERFRQQQRRTPEGGLRQEVYRLGAAKAEAEAQIERERSLKNKALLEKEEYRANIHKLARALRHHQERETTCARREMEQLRLEYLAREERFMLDGDRNELRTIKQELDELRHVSLVQEAQAGLAKINPSTIADATPTITQPPLVDTRGPRRGESPPPTTNPAFPDPGPSPSLPPRPTPAPAQVSVQQRRESGPASHGGSVDADVDCGGGASASGPLGGDVDGSTEMRRLIEWRDELLATGMYTPQNPIVSELNRRISLAGGSVGGRGSSLLQREE</sequence>
<feature type="region of interest" description="Disordered" evidence="2">
    <location>
        <begin position="205"/>
        <end position="256"/>
    </location>
</feature>
<feature type="coiled-coil region" evidence="1">
    <location>
        <begin position="1102"/>
        <end position="1264"/>
    </location>
</feature>
<reference evidence="4 5" key="1">
    <citation type="journal article" date="2010" name="Nature">
        <title>The Ectocarpus genome and the independent evolution of multicellularity in brown algae.</title>
        <authorList>
            <person name="Cock J.M."/>
            <person name="Sterck L."/>
            <person name="Rouze P."/>
            <person name="Scornet D."/>
            <person name="Allen A.E."/>
            <person name="Amoutzias G."/>
            <person name="Anthouard V."/>
            <person name="Artiguenave F."/>
            <person name="Aury J.M."/>
            <person name="Badger J.H."/>
            <person name="Beszteri B."/>
            <person name="Billiau K."/>
            <person name="Bonnet E."/>
            <person name="Bothwell J.H."/>
            <person name="Bowler C."/>
            <person name="Boyen C."/>
            <person name="Brownlee C."/>
            <person name="Carrano C.J."/>
            <person name="Charrier B."/>
            <person name="Cho G.Y."/>
            <person name="Coelho S.M."/>
            <person name="Collen J."/>
            <person name="Corre E."/>
            <person name="Da Silva C."/>
            <person name="Delage L."/>
            <person name="Delaroque N."/>
            <person name="Dittami S.M."/>
            <person name="Doulbeau S."/>
            <person name="Elias M."/>
            <person name="Farnham G."/>
            <person name="Gachon C.M."/>
            <person name="Gschloessl B."/>
            <person name="Heesch S."/>
            <person name="Jabbari K."/>
            <person name="Jubin C."/>
            <person name="Kawai H."/>
            <person name="Kimura K."/>
            <person name="Kloareg B."/>
            <person name="Kupper F.C."/>
            <person name="Lang D."/>
            <person name="Le Bail A."/>
            <person name="Leblanc C."/>
            <person name="Lerouge P."/>
            <person name="Lohr M."/>
            <person name="Lopez P.J."/>
            <person name="Martens C."/>
            <person name="Maumus F."/>
            <person name="Michel G."/>
            <person name="Miranda-Saavedra D."/>
            <person name="Morales J."/>
            <person name="Moreau H."/>
            <person name="Motomura T."/>
            <person name="Nagasato C."/>
            <person name="Napoli C.A."/>
            <person name="Nelson D.R."/>
            <person name="Nyvall-Collen P."/>
            <person name="Peters A.F."/>
            <person name="Pommier C."/>
            <person name="Potin P."/>
            <person name="Poulain J."/>
            <person name="Quesneville H."/>
            <person name="Read B."/>
            <person name="Rensing S.A."/>
            <person name="Ritter A."/>
            <person name="Rousvoal S."/>
            <person name="Samanta M."/>
            <person name="Samson G."/>
            <person name="Schroeder D.C."/>
            <person name="Segurens B."/>
            <person name="Strittmatter M."/>
            <person name="Tonon T."/>
            <person name="Tregear J.W."/>
            <person name="Valentin K."/>
            <person name="von Dassow P."/>
            <person name="Yamagishi T."/>
            <person name="Van de Peer Y."/>
            <person name="Wincker P."/>
        </authorList>
    </citation>
    <scope>NUCLEOTIDE SEQUENCE [LARGE SCALE GENOMIC DNA]</scope>
    <source>
        <strain evidence="5">Ec32 / CCAP1310/4</strain>
    </source>
</reference>
<feature type="compositionally biased region" description="Polar residues" evidence="2">
    <location>
        <begin position="1278"/>
        <end position="1291"/>
    </location>
</feature>
<proteinExistence type="predicted"/>
<evidence type="ECO:0000256" key="2">
    <source>
        <dbReference type="SAM" id="MobiDB-lite"/>
    </source>
</evidence>
<name>D7FXH9_ECTSI</name>
<organism evidence="4 5">
    <name type="scientific">Ectocarpus siliculosus</name>
    <name type="common">Brown alga</name>
    <name type="synonym">Conferva siliculosa</name>
    <dbReference type="NCBI Taxonomy" id="2880"/>
    <lineage>
        <taxon>Eukaryota</taxon>
        <taxon>Sar</taxon>
        <taxon>Stramenopiles</taxon>
        <taxon>Ochrophyta</taxon>
        <taxon>PX clade</taxon>
        <taxon>Phaeophyceae</taxon>
        <taxon>Ectocarpales</taxon>
        <taxon>Ectocarpaceae</taxon>
        <taxon>Ectocarpus</taxon>
    </lineage>
</organism>
<dbReference type="OrthoDB" id="332250at2759"/>
<dbReference type="EMBL" id="FN648518">
    <property type="protein sequence ID" value="CBJ32316.1"/>
    <property type="molecule type" value="Genomic_DNA"/>
</dbReference>
<feature type="compositionally biased region" description="Polar residues" evidence="2">
    <location>
        <begin position="940"/>
        <end position="953"/>
    </location>
</feature>
<feature type="compositionally biased region" description="Gly residues" evidence="2">
    <location>
        <begin position="1357"/>
        <end position="1371"/>
    </location>
</feature>
<dbReference type="Pfam" id="PF12416">
    <property type="entry name" value="DUF3668"/>
    <property type="match status" value="1"/>
</dbReference>
<dbReference type="OMA" id="CEVYVPA"/>
<dbReference type="Proteomes" id="UP000002630">
    <property type="component" value="Linkage Group LG33"/>
</dbReference>
<dbReference type="InParanoid" id="D7FXH9"/>
<accession>D7FXH9</accession>
<dbReference type="InterPro" id="IPR039893">
    <property type="entry name" value="CEP120-like"/>
</dbReference>
<dbReference type="EMBL" id="FN649758">
    <property type="protein sequence ID" value="CBJ32316.1"/>
    <property type="molecule type" value="Genomic_DNA"/>
</dbReference>
<feature type="domain" description="DUF3668" evidence="3">
    <location>
        <begin position="309"/>
        <end position="457"/>
    </location>
</feature>
<evidence type="ECO:0000259" key="3">
    <source>
        <dbReference type="Pfam" id="PF12416"/>
    </source>
</evidence>
<dbReference type="PANTHER" id="PTHR21574:SF0">
    <property type="entry name" value="CENTROSOMAL PROTEIN OF 120 KDA"/>
    <property type="match status" value="1"/>
</dbReference>
<feature type="compositionally biased region" description="Pro residues" evidence="2">
    <location>
        <begin position="1305"/>
        <end position="1330"/>
    </location>
</feature>